<dbReference type="InterPro" id="IPR009057">
    <property type="entry name" value="Homeodomain-like_sf"/>
</dbReference>
<dbReference type="EMBL" id="QKRB01000046">
    <property type="protein sequence ID" value="PZD94918.1"/>
    <property type="molecule type" value="Genomic_DNA"/>
</dbReference>
<evidence type="ECO:0000256" key="1">
    <source>
        <dbReference type="ARBA" id="ARBA00023015"/>
    </source>
</evidence>
<proteinExistence type="predicted"/>
<dbReference type="PANTHER" id="PTHR43280">
    <property type="entry name" value="ARAC-FAMILY TRANSCRIPTIONAL REGULATOR"/>
    <property type="match status" value="1"/>
</dbReference>
<evidence type="ECO:0000256" key="2">
    <source>
        <dbReference type="ARBA" id="ARBA00023125"/>
    </source>
</evidence>
<sequence>MNRSWLIDRLGQASFSLVGVFNTVEEPGAEQHAYAVPASCFVYVRGGIGEFCFDGSYYEASRGSVFHMEADRRMTVSVPRDSMPLEFYMILYSDASGEMPTDPEGSHSFLNAADVEGDVQVLEDMLHNWNKPGKIEQFRSKALFYTFLSRLLAYGEEVCQDREALQAVERTKEYMQQHYMKPISLQSLAELANLSVGYYATLFKNHVGMSPIDYLIRIRMQRAKQMLVTSRASLKDISHLVGYQDVYYFSRSFKKHFGLSPSRFSKREYEA</sequence>
<dbReference type="PRINTS" id="PR00032">
    <property type="entry name" value="HTHARAC"/>
</dbReference>
<evidence type="ECO:0000313" key="5">
    <source>
        <dbReference type="EMBL" id="PZD94918.1"/>
    </source>
</evidence>
<dbReference type="SMART" id="SM00342">
    <property type="entry name" value="HTH_ARAC"/>
    <property type="match status" value="1"/>
</dbReference>
<dbReference type="OrthoDB" id="9807321at2"/>
<dbReference type="InterPro" id="IPR020449">
    <property type="entry name" value="Tscrpt_reg_AraC-type_HTH"/>
</dbReference>
<dbReference type="InterPro" id="IPR018060">
    <property type="entry name" value="HTH_AraC"/>
</dbReference>
<dbReference type="GO" id="GO:0043565">
    <property type="term" value="F:sequence-specific DNA binding"/>
    <property type="evidence" value="ECO:0007669"/>
    <property type="project" value="InterPro"/>
</dbReference>
<dbReference type="InterPro" id="IPR018062">
    <property type="entry name" value="HTH_AraC-typ_CS"/>
</dbReference>
<evidence type="ECO:0000256" key="3">
    <source>
        <dbReference type="ARBA" id="ARBA00023163"/>
    </source>
</evidence>
<keyword evidence="3" id="KW-0804">Transcription</keyword>
<evidence type="ECO:0000259" key="4">
    <source>
        <dbReference type="PROSITE" id="PS01124"/>
    </source>
</evidence>
<protein>
    <recommendedName>
        <fullName evidence="4">HTH araC/xylS-type domain-containing protein</fullName>
    </recommendedName>
</protein>
<dbReference type="PROSITE" id="PS01124">
    <property type="entry name" value="HTH_ARAC_FAMILY_2"/>
    <property type="match status" value="1"/>
</dbReference>
<keyword evidence="6" id="KW-1185">Reference proteome</keyword>
<dbReference type="Gene3D" id="1.10.10.60">
    <property type="entry name" value="Homeodomain-like"/>
    <property type="match status" value="2"/>
</dbReference>
<keyword evidence="1" id="KW-0805">Transcription regulation</keyword>
<feature type="domain" description="HTH araC/xylS-type" evidence="4">
    <location>
        <begin position="169"/>
        <end position="267"/>
    </location>
</feature>
<dbReference type="InterPro" id="IPR011051">
    <property type="entry name" value="RmlC_Cupin_sf"/>
</dbReference>
<organism evidence="5 6">
    <name type="scientific">Paenibacillus sambharensis</name>
    <dbReference type="NCBI Taxonomy" id="1803190"/>
    <lineage>
        <taxon>Bacteria</taxon>
        <taxon>Bacillati</taxon>
        <taxon>Bacillota</taxon>
        <taxon>Bacilli</taxon>
        <taxon>Bacillales</taxon>
        <taxon>Paenibacillaceae</taxon>
        <taxon>Paenibacillus</taxon>
    </lineage>
</organism>
<comment type="caution">
    <text evidence="5">The sequence shown here is derived from an EMBL/GenBank/DDBJ whole genome shotgun (WGS) entry which is preliminary data.</text>
</comment>
<dbReference type="Pfam" id="PF12833">
    <property type="entry name" value="HTH_18"/>
    <property type="match status" value="1"/>
</dbReference>
<dbReference type="GO" id="GO:0003700">
    <property type="term" value="F:DNA-binding transcription factor activity"/>
    <property type="evidence" value="ECO:0007669"/>
    <property type="project" value="InterPro"/>
</dbReference>
<evidence type="ECO:0000313" key="6">
    <source>
        <dbReference type="Proteomes" id="UP000249522"/>
    </source>
</evidence>
<gene>
    <name evidence="5" type="ORF">DNH61_14835</name>
</gene>
<reference evidence="5 6" key="1">
    <citation type="submission" date="2018-06" db="EMBL/GenBank/DDBJ databases">
        <title>Paenibacillus imtechensis sp. nov.</title>
        <authorList>
            <person name="Pinnaka A.K."/>
            <person name="Singh H."/>
            <person name="Kaur M."/>
        </authorList>
    </citation>
    <scope>NUCLEOTIDE SEQUENCE [LARGE SCALE GENOMIC DNA]</scope>
    <source>
        <strain evidence="5 6">SMB1</strain>
    </source>
</reference>
<dbReference type="PROSITE" id="PS00041">
    <property type="entry name" value="HTH_ARAC_FAMILY_1"/>
    <property type="match status" value="1"/>
</dbReference>
<dbReference type="Proteomes" id="UP000249522">
    <property type="component" value="Unassembled WGS sequence"/>
</dbReference>
<dbReference type="SUPFAM" id="SSF51182">
    <property type="entry name" value="RmlC-like cupins"/>
    <property type="match status" value="1"/>
</dbReference>
<accession>A0A2W1L4F4</accession>
<dbReference type="SUPFAM" id="SSF46689">
    <property type="entry name" value="Homeodomain-like"/>
    <property type="match status" value="2"/>
</dbReference>
<dbReference type="PANTHER" id="PTHR43280:SF30">
    <property type="entry name" value="MMSAB OPERON REGULATORY PROTEIN"/>
    <property type="match status" value="1"/>
</dbReference>
<name>A0A2W1L4F4_9BACL</name>
<keyword evidence="2" id="KW-0238">DNA-binding</keyword>
<dbReference type="RefSeq" id="WP_111147466.1">
    <property type="nucleotide sequence ID" value="NZ_QKRB01000046.1"/>
</dbReference>
<dbReference type="AlphaFoldDB" id="A0A2W1L4F4"/>